<reference evidence="1" key="1">
    <citation type="submission" date="2021-04" db="EMBL/GenBank/DDBJ databases">
        <title>First draft genome resource for Brassicaceae pathogens Fusarium oxysporum f. sp. raphani and Fusarium oxysporum f. sp. rapae.</title>
        <authorList>
            <person name="Asai S."/>
        </authorList>
    </citation>
    <scope>NUCLEOTIDE SEQUENCE</scope>
    <source>
        <strain evidence="1">Tf1208</strain>
    </source>
</reference>
<dbReference type="Proteomes" id="UP000694050">
    <property type="component" value="Unassembled WGS sequence"/>
</dbReference>
<proteinExistence type="predicted"/>
<accession>A0A8J5P716</accession>
<dbReference type="EMBL" id="JAELUQ010000006">
    <property type="protein sequence ID" value="KAG7412937.1"/>
    <property type="molecule type" value="Genomic_DNA"/>
</dbReference>
<name>A0A8J5P716_FUSOX</name>
<sequence length="118" mass="13464">MKLFKALRRTPEPLDNGLRVLGHSRFIADAFRRDLRLPKTPEALEVTILYGNPKPTSQFLDISQVGPISVTVKQDIPSSLARLDLDSSLVERRLQFHYGNDAYQCMRSQHTSWQIADV</sequence>
<organism evidence="1 2">
    <name type="scientific">Fusarium oxysporum f. sp. rapae</name>
    <dbReference type="NCBI Taxonomy" id="485398"/>
    <lineage>
        <taxon>Eukaryota</taxon>
        <taxon>Fungi</taxon>
        <taxon>Dikarya</taxon>
        <taxon>Ascomycota</taxon>
        <taxon>Pezizomycotina</taxon>
        <taxon>Sordariomycetes</taxon>
        <taxon>Hypocreomycetidae</taxon>
        <taxon>Hypocreales</taxon>
        <taxon>Nectriaceae</taxon>
        <taxon>Fusarium</taxon>
        <taxon>Fusarium oxysporum species complex</taxon>
    </lineage>
</organism>
<evidence type="ECO:0000313" key="2">
    <source>
        <dbReference type="Proteomes" id="UP000694050"/>
    </source>
</evidence>
<dbReference type="AlphaFoldDB" id="A0A8J5P716"/>
<comment type="caution">
    <text evidence="1">The sequence shown here is derived from an EMBL/GenBank/DDBJ whole genome shotgun (WGS) entry which is preliminary data.</text>
</comment>
<evidence type="ECO:0000313" key="1">
    <source>
        <dbReference type="EMBL" id="KAG7412937.1"/>
    </source>
</evidence>
<protein>
    <submittedName>
        <fullName evidence="1">Uncharacterized protein</fullName>
    </submittedName>
</protein>
<gene>
    <name evidence="1" type="ORF">Forpe1208_v008802</name>
</gene>